<feature type="compositionally biased region" description="Basic and acidic residues" evidence="1">
    <location>
        <begin position="127"/>
        <end position="138"/>
    </location>
</feature>
<proteinExistence type="predicted"/>
<evidence type="ECO:0000313" key="2">
    <source>
        <dbReference type="EMBL" id="KAF5665498.1"/>
    </source>
</evidence>
<feature type="region of interest" description="Disordered" evidence="1">
    <location>
        <begin position="127"/>
        <end position="173"/>
    </location>
</feature>
<feature type="compositionally biased region" description="Acidic residues" evidence="1">
    <location>
        <begin position="1251"/>
        <end position="1262"/>
    </location>
</feature>
<evidence type="ECO:0000313" key="3">
    <source>
        <dbReference type="Proteomes" id="UP000567885"/>
    </source>
</evidence>
<feature type="region of interest" description="Disordered" evidence="1">
    <location>
        <begin position="201"/>
        <end position="248"/>
    </location>
</feature>
<reference evidence="2 3" key="1">
    <citation type="submission" date="2020-05" db="EMBL/GenBank/DDBJ databases">
        <title>Identification and distribution of gene clusters putatively required for synthesis of sphingolipid metabolism inhibitors in phylogenetically diverse species of the filamentous fungus Fusarium.</title>
        <authorList>
            <person name="Kim H.-S."/>
            <person name="Busman M."/>
            <person name="Brown D.W."/>
            <person name="Divon H."/>
            <person name="Uhlig S."/>
            <person name="Proctor R.H."/>
        </authorList>
    </citation>
    <scope>NUCLEOTIDE SEQUENCE [LARGE SCALE GENOMIC DNA]</scope>
    <source>
        <strain evidence="2 3">NRRL 20693</strain>
    </source>
</reference>
<feature type="compositionally biased region" description="Basic and acidic residues" evidence="1">
    <location>
        <begin position="847"/>
        <end position="861"/>
    </location>
</feature>
<feature type="compositionally biased region" description="Polar residues" evidence="1">
    <location>
        <begin position="1266"/>
        <end position="1280"/>
    </location>
</feature>
<name>A0A8H5T986_FUSHE</name>
<feature type="region of interest" description="Disordered" evidence="1">
    <location>
        <begin position="834"/>
        <end position="866"/>
    </location>
</feature>
<feature type="compositionally biased region" description="Acidic residues" evidence="1">
    <location>
        <begin position="1354"/>
        <end position="1368"/>
    </location>
</feature>
<gene>
    <name evidence="2" type="ORF">FHETE_6610</name>
</gene>
<feature type="compositionally biased region" description="Basic and acidic residues" evidence="1">
    <location>
        <begin position="1220"/>
        <end position="1234"/>
    </location>
</feature>
<feature type="compositionally biased region" description="Low complexity" evidence="1">
    <location>
        <begin position="1082"/>
        <end position="1092"/>
    </location>
</feature>
<feature type="compositionally biased region" description="Basic and acidic residues" evidence="1">
    <location>
        <begin position="154"/>
        <end position="164"/>
    </location>
</feature>
<dbReference type="Proteomes" id="UP000567885">
    <property type="component" value="Unassembled WGS sequence"/>
</dbReference>
<dbReference type="OrthoDB" id="5422628at2759"/>
<feature type="compositionally biased region" description="Basic and acidic residues" evidence="1">
    <location>
        <begin position="1"/>
        <end position="11"/>
    </location>
</feature>
<feature type="compositionally biased region" description="Polar residues" evidence="1">
    <location>
        <begin position="1111"/>
        <end position="1120"/>
    </location>
</feature>
<protein>
    <submittedName>
        <fullName evidence="2">Uncharacterized protein</fullName>
    </submittedName>
</protein>
<comment type="caution">
    <text evidence="2">The sequence shown here is derived from an EMBL/GenBank/DDBJ whole genome shotgun (WGS) entry which is preliminary data.</text>
</comment>
<feature type="region of interest" description="Disordered" evidence="1">
    <location>
        <begin position="1329"/>
        <end position="1368"/>
    </location>
</feature>
<organism evidence="2 3">
    <name type="scientific">Fusarium heterosporum</name>
    <dbReference type="NCBI Taxonomy" id="42747"/>
    <lineage>
        <taxon>Eukaryota</taxon>
        <taxon>Fungi</taxon>
        <taxon>Dikarya</taxon>
        <taxon>Ascomycota</taxon>
        <taxon>Pezizomycotina</taxon>
        <taxon>Sordariomycetes</taxon>
        <taxon>Hypocreomycetidae</taxon>
        <taxon>Hypocreales</taxon>
        <taxon>Nectriaceae</taxon>
        <taxon>Fusarium</taxon>
        <taxon>Fusarium heterosporum species complex</taxon>
    </lineage>
</organism>
<keyword evidence="3" id="KW-1185">Reference proteome</keyword>
<feature type="compositionally biased region" description="Polar residues" evidence="1">
    <location>
        <begin position="20"/>
        <end position="32"/>
    </location>
</feature>
<accession>A0A8H5T986</accession>
<feature type="region of interest" description="Disordered" evidence="1">
    <location>
        <begin position="1203"/>
        <end position="1310"/>
    </location>
</feature>
<feature type="region of interest" description="Disordered" evidence="1">
    <location>
        <begin position="1"/>
        <end position="38"/>
    </location>
</feature>
<sequence length="1379" mass="157321">MADRTDNDDLPRIPGLNLIRNMSSTASPTTPEGSPISRRSDRIHRLLDTILTSFGYDLENLPSEGRQAYSRFQQDRNYVEFAATLKRLVLEGRLDGFMRRSPAFLHPAIDLFDSRYPQLGLRGLLDEVEGRSKRDSPRPRSPGYSHKSQRRVKKEAWRKAEPKQAGEPSSVPANVNIARTLTVGAKVRQQVNQQGQPIGWTRIEPRTSSQPPKAVAGPSTEVPTIRFDPVEPPGQEKRPIAPGKPLASGFVVSTRSGDGAPDTEESRREQNAAWLKDYAESRGILKPDFQLYPYKGWKIEQPRIMLHRARNFLADEDTDRTLDWGQKFAELTEYLSYLLLHWKGEDWGAELHEVIDMLHTHWLFEQYHYGTAKLNLKFENLWPKENKTRPSIPNADYPIDGSGDCDMSERKLLLNPTKPAIDVHYKLSNDILKKYVNVYASEAPFFWVPAPGPQSPRELAKLENDAFEKSLFSGVSTTVENIKKAQSRFKSECDKECLSTNALNAFATLRGTRRAALQQTLHFMSNNVNMEVCNIFRTLILPPPKIPEKPDAGITFPIMQVSDVPKEESRDPFGLTLAHKWYLDLQRFRSNEERPHAIKECYGHRLREEREEPIMDLPLNYKGPIHHDYMDHDMKKSINLLRRCQVLRHRIMMQSERSRRPFLSNIVHFLLDGVSGKRWDETEIAFQGEDFVSGTKDLAHIRPKEEDFLRLLGEYPANSAMVHPVTDSVNIGHHSKIFEERAMRILYGKGTTDIPEYEFEDFLEEINRDCDGPVKRWRFSEVQAMDELHSLDHRGIVELHDRMSVRRGRADVYPEHRVKWLSTDQDLDAFLTGLESQGDKAPSGEVEASKEDKSRKDDKSVVETMSTKVSIPETDDFGDYMFALPNIENLCSWEEVLGSDKEAVEEGMPKTQHLYQRLCFRLGKTIHDLRLKREEFIRQLTPEQRARNHDFVHDVVRLWEGNTDRRSFNWDGSLEPTYRGVIEMVTQEQFVTGVRDGIVLDTEIDALRKAIVREAYENKSMLFPSRIHRHVGEKGEMIKAPPHREPVWSFAHPERKGKAPRFWDINRWPLHLQSEATATNIRSGGSRRGPSSTTNQPGVSSAAFSPLESHPSPQIDQEAQSDLAEEIDTDMDASEFQTQTIPGLGKKFAVTFEDLARSRRTFTPGPPQYFLGDTPLQKKAVEDFVKQGIESAEPRTWRQRLGGLFGRREVPDDPTALPEVDPRYIPKSRPRSESSNDSDDESTKEAMPDTLDIDEDDLEMDEASAQLYNENDAGPSSASHFTRAKAPSPMVPSFPSGAMASGNDPLALTPTTTEMASDIEHDATTIIEKAPKRLRGRQSQLLPSRRVELRVEEPEPESPDELGQDEEDVALRRVLRGWS</sequence>
<evidence type="ECO:0000256" key="1">
    <source>
        <dbReference type="SAM" id="MobiDB-lite"/>
    </source>
</evidence>
<feature type="region of interest" description="Disordered" evidence="1">
    <location>
        <begin position="1078"/>
        <end position="1121"/>
    </location>
</feature>
<feature type="compositionally biased region" description="Polar residues" evidence="1">
    <location>
        <begin position="1093"/>
        <end position="1103"/>
    </location>
</feature>
<dbReference type="EMBL" id="JAAGWQ010000122">
    <property type="protein sequence ID" value="KAF5665498.1"/>
    <property type="molecule type" value="Genomic_DNA"/>
</dbReference>